<name>Q7VB82_PROMA</name>
<protein>
    <submittedName>
        <fullName evidence="1">Uncharacterized protein</fullName>
    </submittedName>
</protein>
<organism evidence="1 2">
    <name type="scientific">Prochlorococcus marinus (strain SARG / CCMP1375 / SS120)</name>
    <dbReference type="NCBI Taxonomy" id="167539"/>
    <lineage>
        <taxon>Bacteria</taxon>
        <taxon>Bacillati</taxon>
        <taxon>Cyanobacteriota</taxon>
        <taxon>Cyanophyceae</taxon>
        <taxon>Synechococcales</taxon>
        <taxon>Prochlorococcaceae</taxon>
        <taxon>Prochlorococcus</taxon>
    </lineage>
</organism>
<dbReference type="Proteomes" id="UP000001420">
    <property type="component" value="Chromosome"/>
</dbReference>
<evidence type="ECO:0000313" key="2">
    <source>
        <dbReference type="Proteomes" id="UP000001420"/>
    </source>
</evidence>
<sequence>MGDETKNGKESNSISQLLSVTSERETAKRAINQLLSIIIGHQQFLETEALKDDPKLRIKRSIEFAMAEYAEGNSLLHDCVPDARRIISESQRKLDSLNSLSLIANFLETL</sequence>
<evidence type="ECO:0000313" key="1">
    <source>
        <dbReference type="EMBL" id="AAQ00261.1"/>
    </source>
</evidence>
<keyword evidence="2" id="KW-1185">Reference proteome</keyword>
<proteinExistence type="predicted"/>
<dbReference type="RefSeq" id="WP_011125368.1">
    <property type="nucleotide sequence ID" value="NC_005042.1"/>
</dbReference>
<dbReference type="AlphaFoldDB" id="Q7VB82"/>
<dbReference type="KEGG" id="pma:Pro_1216"/>
<dbReference type="PATRIC" id="fig|167539.5.peg.1275"/>
<accession>Q7VB82</accession>
<gene>
    <name evidence="1" type="ordered locus">Pro_1216</name>
</gene>
<dbReference type="EMBL" id="AE017126">
    <property type="protein sequence ID" value="AAQ00261.1"/>
    <property type="molecule type" value="Genomic_DNA"/>
</dbReference>
<dbReference type="HOGENOM" id="CLU_2168752_0_0_3"/>
<reference evidence="1 2" key="1">
    <citation type="journal article" date="2003" name="Proc. Natl. Acad. Sci. U.S.A.">
        <title>Genome sequence of the cyanobacterium Prochlorococcus marinus SS120, a nearly minimal oxyphototrophic genome.</title>
        <authorList>
            <person name="Dufresne A."/>
            <person name="Salanoubat M."/>
            <person name="Partensky F."/>
            <person name="Artiguenave F."/>
            <person name="Axmann I.M."/>
            <person name="Barbe V."/>
            <person name="Duprat S."/>
            <person name="Galperin M.Y."/>
            <person name="Koonin E.V."/>
            <person name="Le Gall F."/>
            <person name="Makarova K.S."/>
            <person name="Ostrowski M."/>
            <person name="Oztas S."/>
            <person name="Robert C."/>
            <person name="Rogozin I.B."/>
            <person name="Scanlan D.J."/>
            <person name="Tandeau de Marsac N."/>
            <person name="Weissenbach J."/>
            <person name="Wincker P."/>
            <person name="Wolf Y.I."/>
            <person name="Hess W.R."/>
        </authorList>
    </citation>
    <scope>NUCLEOTIDE SEQUENCE [LARGE SCALE GENOMIC DNA]</scope>
    <source>
        <strain evidence="2">SARG / CCMP1375 / SS120</strain>
    </source>
</reference>
<dbReference type="EnsemblBacteria" id="AAQ00261">
    <property type="protein sequence ID" value="AAQ00261"/>
    <property type="gene ID" value="Pro_1216"/>
</dbReference>